<evidence type="ECO:0000313" key="3">
    <source>
        <dbReference type="Proteomes" id="UP001642409"/>
    </source>
</evidence>
<name>A0AA86P254_9EUKA</name>
<reference evidence="1" key="1">
    <citation type="submission" date="2023-06" db="EMBL/GenBank/DDBJ databases">
        <authorList>
            <person name="Kurt Z."/>
        </authorList>
    </citation>
    <scope>NUCLEOTIDE SEQUENCE</scope>
</reference>
<sequence length="99" mass="11422">MSIQQYKDRAYQESVQTTLDTSLSDLNGKAIIQQLSYGQDDYISLVSIRLTEEIYKLTGTITIYDDNSNIIPIQIFQQNLTSIEQFKMSSLKLYSNIRD</sequence>
<organism evidence="1">
    <name type="scientific">Hexamita inflata</name>
    <dbReference type="NCBI Taxonomy" id="28002"/>
    <lineage>
        <taxon>Eukaryota</taxon>
        <taxon>Metamonada</taxon>
        <taxon>Diplomonadida</taxon>
        <taxon>Hexamitidae</taxon>
        <taxon>Hexamitinae</taxon>
        <taxon>Hexamita</taxon>
    </lineage>
</organism>
<evidence type="ECO:0000313" key="1">
    <source>
        <dbReference type="EMBL" id="CAI9930524.1"/>
    </source>
</evidence>
<reference evidence="2 3" key="2">
    <citation type="submission" date="2024-07" db="EMBL/GenBank/DDBJ databases">
        <authorList>
            <person name="Akdeniz Z."/>
        </authorList>
    </citation>
    <scope>NUCLEOTIDE SEQUENCE [LARGE SCALE GENOMIC DNA]</scope>
</reference>
<keyword evidence="3" id="KW-1185">Reference proteome</keyword>
<dbReference type="EMBL" id="CAXDID020000005">
    <property type="protein sequence ID" value="CAL5974330.1"/>
    <property type="molecule type" value="Genomic_DNA"/>
</dbReference>
<dbReference type="AlphaFoldDB" id="A0AA86P254"/>
<accession>A0AA86P254</accession>
<dbReference type="EMBL" id="CATOUU010000464">
    <property type="protein sequence ID" value="CAI9930524.1"/>
    <property type="molecule type" value="Genomic_DNA"/>
</dbReference>
<proteinExistence type="predicted"/>
<evidence type="ECO:0000313" key="2">
    <source>
        <dbReference type="EMBL" id="CAL5974330.1"/>
    </source>
</evidence>
<dbReference type="Proteomes" id="UP001642409">
    <property type="component" value="Unassembled WGS sequence"/>
</dbReference>
<gene>
    <name evidence="1" type="ORF">HINF_LOCUS18169</name>
    <name evidence="2" type="ORF">HINF_LOCUS2799</name>
</gene>
<comment type="caution">
    <text evidence="1">The sequence shown here is derived from an EMBL/GenBank/DDBJ whole genome shotgun (WGS) entry which is preliminary data.</text>
</comment>
<protein>
    <submittedName>
        <fullName evidence="2">Hypothetical_protein</fullName>
    </submittedName>
</protein>